<proteinExistence type="predicted"/>
<reference evidence="2 3" key="1">
    <citation type="submission" date="2014-02" db="EMBL/GenBank/DDBJ databases">
        <title>Transposable element dynamics among asymbiotic and ectomycorrhizal Amanita fungi.</title>
        <authorList>
            <consortium name="DOE Joint Genome Institute"/>
            <person name="Hess J."/>
            <person name="Skrede I."/>
            <person name="Wolfe B."/>
            <person name="LaButti K."/>
            <person name="Ohm R.A."/>
            <person name="Grigoriev I.V."/>
            <person name="Pringle A."/>
        </authorList>
    </citation>
    <scope>NUCLEOTIDE SEQUENCE [LARGE SCALE GENOMIC DNA]</scope>
    <source>
        <strain evidence="2 3">SKay4041</strain>
    </source>
</reference>
<evidence type="ECO:0000313" key="2">
    <source>
        <dbReference type="EMBL" id="PFH47728.1"/>
    </source>
</evidence>
<evidence type="ECO:0000313" key="3">
    <source>
        <dbReference type="Proteomes" id="UP000242287"/>
    </source>
</evidence>
<sequence>MPLIRSATAPPEVVSGSSNLISKPKEQLPPPEPTTTTPCTGTTPPSRRIPTAYLQQTTSTISDVMAATLSAALLGHVLFLKNQIPLPIMQLARLANVKTSTTTNSTTKPPPPPPPPSNHTATTKRSASKHRTDLLASFDTLSSHLCTTFTALSTALARCKRLDGVSTSSVVVSAEVLETRGGVRERGGTKRGARVYVAILVGPSVGSAKCRVVLGVDGLEVKVWGEREEIGGSGDGDEDEKEEEEEESEGGERENEEDEDEDEDDEAVEEEEEEEWNEEDDNEGEDEDNEDQNATHPPPSPSPSPSPSLSPSPLPSPTPDPPPQPQQPSHAELQRALTTAERLLSRTLALADADGYGLASDMAPTQTHILIRAPRRFSHPAWIPKQSMNRVMEGVLEAFLEESGEFGGVGFSGGKAKTSKRGPKVEGVWVKCQGAAAEGKRDNHDSGGGGNREEEGEMEEGDEMIWWCWEGRIVGFSDW</sequence>
<dbReference type="PANTHER" id="PTHR48125:SF12">
    <property type="entry name" value="AT HOOK TRANSCRIPTION FACTOR FAMILY-RELATED"/>
    <property type="match status" value="1"/>
</dbReference>
<organism evidence="2 3">
    <name type="scientific">Amanita thiersii Skay4041</name>
    <dbReference type="NCBI Taxonomy" id="703135"/>
    <lineage>
        <taxon>Eukaryota</taxon>
        <taxon>Fungi</taxon>
        <taxon>Dikarya</taxon>
        <taxon>Basidiomycota</taxon>
        <taxon>Agaricomycotina</taxon>
        <taxon>Agaricomycetes</taxon>
        <taxon>Agaricomycetidae</taxon>
        <taxon>Agaricales</taxon>
        <taxon>Pluteineae</taxon>
        <taxon>Amanitaceae</taxon>
        <taxon>Amanita</taxon>
    </lineage>
</organism>
<feature type="region of interest" description="Disordered" evidence="1">
    <location>
        <begin position="436"/>
        <end position="461"/>
    </location>
</feature>
<dbReference type="InterPro" id="IPR053729">
    <property type="entry name" value="MAD2L1BP_domain_sf"/>
</dbReference>
<feature type="region of interest" description="Disordered" evidence="1">
    <location>
        <begin position="227"/>
        <end position="333"/>
    </location>
</feature>
<feature type="region of interest" description="Disordered" evidence="1">
    <location>
        <begin position="99"/>
        <end position="129"/>
    </location>
</feature>
<evidence type="ECO:0000256" key="1">
    <source>
        <dbReference type="SAM" id="MobiDB-lite"/>
    </source>
</evidence>
<name>A0A2A9NCB9_9AGAR</name>
<accession>A0A2A9NCB9</accession>
<dbReference type="AlphaFoldDB" id="A0A2A9NCB9"/>
<dbReference type="EMBL" id="KZ302095">
    <property type="protein sequence ID" value="PFH47728.1"/>
    <property type="molecule type" value="Genomic_DNA"/>
</dbReference>
<feature type="compositionally biased region" description="Low complexity" evidence="1">
    <location>
        <begin position="34"/>
        <end position="45"/>
    </location>
</feature>
<keyword evidence="3" id="KW-1185">Reference proteome</keyword>
<gene>
    <name evidence="2" type="ORF">AMATHDRAFT_6465</name>
</gene>
<dbReference type="Proteomes" id="UP000242287">
    <property type="component" value="Unassembled WGS sequence"/>
</dbReference>
<dbReference type="PANTHER" id="PTHR48125">
    <property type="entry name" value="LP07818P1"/>
    <property type="match status" value="1"/>
</dbReference>
<dbReference type="SUPFAM" id="SSF48371">
    <property type="entry name" value="ARM repeat"/>
    <property type="match status" value="1"/>
</dbReference>
<feature type="compositionally biased region" description="Pro residues" evidence="1">
    <location>
        <begin position="108"/>
        <end position="117"/>
    </location>
</feature>
<feature type="compositionally biased region" description="Acidic residues" evidence="1">
    <location>
        <begin position="235"/>
        <end position="291"/>
    </location>
</feature>
<feature type="region of interest" description="Disordered" evidence="1">
    <location>
        <begin position="1"/>
        <end position="48"/>
    </location>
</feature>
<dbReference type="Gene3D" id="3.30.900.20">
    <property type="match status" value="1"/>
</dbReference>
<protein>
    <submittedName>
        <fullName evidence="2">Uncharacterized protein</fullName>
    </submittedName>
</protein>
<dbReference type="OrthoDB" id="2387165at2759"/>
<feature type="compositionally biased region" description="Pro residues" evidence="1">
    <location>
        <begin position="296"/>
        <end position="326"/>
    </location>
</feature>
<dbReference type="STRING" id="703135.A0A2A9NCB9"/>
<dbReference type="InterPro" id="IPR016024">
    <property type="entry name" value="ARM-type_fold"/>
</dbReference>